<dbReference type="GO" id="GO:0000028">
    <property type="term" value="P:ribosomal small subunit assembly"/>
    <property type="evidence" value="ECO:0007669"/>
    <property type="project" value="TreeGrafter"/>
</dbReference>
<dbReference type="InterPro" id="IPR045063">
    <property type="entry name" value="Dynamin_N"/>
</dbReference>
<evidence type="ECO:0000313" key="2">
    <source>
        <dbReference type="EMBL" id="GEN79443.1"/>
    </source>
</evidence>
<dbReference type="AlphaFoldDB" id="A0A511YW61"/>
<dbReference type="GO" id="GO:0005525">
    <property type="term" value="F:GTP binding"/>
    <property type="evidence" value="ECO:0007669"/>
    <property type="project" value="InterPro"/>
</dbReference>
<proteinExistence type="predicted"/>
<feature type="domain" description="Dynamin N-terminal" evidence="1">
    <location>
        <begin position="74"/>
        <end position="119"/>
    </location>
</feature>
<accession>A0A511YW61</accession>
<sequence>MISVPGVEAAPERGPADATLLDAVADLRRDVEATRLPLPLPGLATAQDLRRRLLEQLDDHLLPRLRELSAPAVVVVAGSTGAGKSTLVNSLLRVEVSPAGVLRPTTREPVLVHHPADTEVLAAHPLVEILRVVASEAVPRGLVLVDAPDLDSLLEANRATAHRLLEAADLWLFLTTAARYGDALPWDVLARAAERGTSIAMVLNRVPEDALGPVRTDLLGRLRGRGLAAVPLFLITDRGPHEGLLDEAAVAPVRRWLTMVAGADRARSVIQRTQRGTLKALQPWVSELADAVQAQVDARAGLVTAVEKALTAPADHSAETLEGGGVAAGPVRARWVGLAGAGGPLAGRLTARRGRARRADALTALADELRTSVTVALANARRHGDQALVEALRAGRLPGSAAVIAALSPAPSADPAASAPAAAPAPAPAPAPAESAAAWLAGAAGVVAAARAAGDKATERAVGRLVRGLGDDGAGTLAALAAAGLGAADAAFTRAVGAKVSRDVVGGLREDLAARAAQQTRAAAEPALALLASPDLADDAAATLRLRLAVLRGLR</sequence>
<dbReference type="GO" id="GO:0005829">
    <property type="term" value="C:cytosol"/>
    <property type="evidence" value="ECO:0007669"/>
    <property type="project" value="TreeGrafter"/>
</dbReference>
<name>A0A511YW61_9CELL</name>
<dbReference type="EMBL" id="BJYK01000001">
    <property type="protein sequence ID" value="GEN79443.1"/>
    <property type="molecule type" value="Genomic_DNA"/>
</dbReference>
<dbReference type="InterPro" id="IPR005662">
    <property type="entry name" value="GTPase_Era-like"/>
</dbReference>
<dbReference type="GO" id="GO:0019843">
    <property type="term" value="F:rRNA binding"/>
    <property type="evidence" value="ECO:0007669"/>
    <property type="project" value="TreeGrafter"/>
</dbReference>
<dbReference type="Pfam" id="PF00350">
    <property type="entry name" value="Dynamin_N"/>
    <property type="match status" value="1"/>
</dbReference>
<gene>
    <name evidence="2" type="ORF">AFE02nite_11770</name>
</gene>
<dbReference type="InterPro" id="IPR027417">
    <property type="entry name" value="P-loop_NTPase"/>
</dbReference>
<dbReference type="GO" id="GO:0043024">
    <property type="term" value="F:ribosomal small subunit binding"/>
    <property type="evidence" value="ECO:0007669"/>
    <property type="project" value="TreeGrafter"/>
</dbReference>
<organism evidence="2 3">
    <name type="scientific">Actinotalea fermentans</name>
    <dbReference type="NCBI Taxonomy" id="43671"/>
    <lineage>
        <taxon>Bacteria</taxon>
        <taxon>Bacillati</taxon>
        <taxon>Actinomycetota</taxon>
        <taxon>Actinomycetes</taxon>
        <taxon>Micrococcales</taxon>
        <taxon>Cellulomonadaceae</taxon>
        <taxon>Actinotalea</taxon>
    </lineage>
</organism>
<dbReference type="PANTHER" id="PTHR42698:SF1">
    <property type="entry name" value="GTPASE ERA, MITOCHONDRIAL"/>
    <property type="match status" value="1"/>
</dbReference>
<dbReference type="PANTHER" id="PTHR42698">
    <property type="entry name" value="GTPASE ERA"/>
    <property type="match status" value="1"/>
</dbReference>
<evidence type="ECO:0000313" key="3">
    <source>
        <dbReference type="Proteomes" id="UP000321484"/>
    </source>
</evidence>
<reference evidence="2 3" key="1">
    <citation type="submission" date="2019-07" db="EMBL/GenBank/DDBJ databases">
        <title>Whole genome shotgun sequence of Actinotalea fermentans NBRC 105374.</title>
        <authorList>
            <person name="Hosoyama A."/>
            <person name="Uohara A."/>
            <person name="Ohji S."/>
            <person name="Ichikawa N."/>
        </authorList>
    </citation>
    <scope>NUCLEOTIDE SEQUENCE [LARGE SCALE GENOMIC DNA]</scope>
    <source>
        <strain evidence="2 3">NBRC 105374</strain>
    </source>
</reference>
<dbReference type="Proteomes" id="UP000321484">
    <property type="component" value="Unassembled WGS sequence"/>
</dbReference>
<protein>
    <recommendedName>
        <fullName evidence="1">Dynamin N-terminal domain-containing protein</fullName>
    </recommendedName>
</protein>
<dbReference type="Gene3D" id="3.40.50.300">
    <property type="entry name" value="P-loop containing nucleotide triphosphate hydrolases"/>
    <property type="match status" value="1"/>
</dbReference>
<dbReference type="SUPFAM" id="SSF52540">
    <property type="entry name" value="P-loop containing nucleoside triphosphate hydrolases"/>
    <property type="match status" value="1"/>
</dbReference>
<dbReference type="RefSeq" id="WP_186814465.1">
    <property type="nucleotide sequence ID" value="NZ_BJYK01000001.1"/>
</dbReference>
<evidence type="ECO:0000259" key="1">
    <source>
        <dbReference type="Pfam" id="PF00350"/>
    </source>
</evidence>
<comment type="caution">
    <text evidence="2">The sequence shown here is derived from an EMBL/GenBank/DDBJ whole genome shotgun (WGS) entry which is preliminary data.</text>
</comment>
<keyword evidence="3" id="KW-1185">Reference proteome</keyword>